<gene>
    <name evidence="1" type="ORF">SAMN05192580_0709</name>
</gene>
<proteinExistence type="predicted"/>
<dbReference type="Proteomes" id="UP000198824">
    <property type="component" value="Unassembled WGS sequence"/>
</dbReference>
<accession>A0A1I6JRC9</accession>
<dbReference type="RefSeq" id="WP_131819169.1">
    <property type="nucleotide sequence ID" value="NZ_FOZG01000001.1"/>
</dbReference>
<evidence type="ECO:0000313" key="2">
    <source>
        <dbReference type="Proteomes" id="UP000198824"/>
    </source>
</evidence>
<dbReference type="OrthoDB" id="9794948at2"/>
<dbReference type="STRING" id="1166337.SAMN05192580_0709"/>
<dbReference type="Gene3D" id="2.30.110.10">
    <property type="entry name" value="Electron Transport, Fmn-binding Protein, Chain A"/>
    <property type="match status" value="1"/>
</dbReference>
<dbReference type="PANTHER" id="PTHR35802:SF1">
    <property type="entry name" value="PROTEASE SYNTHASE AND SPORULATION PROTEIN PAI 2"/>
    <property type="match status" value="1"/>
</dbReference>
<dbReference type="PANTHER" id="PTHR35802">
    <property type="entry name" value="PROTEASE SYNTHASE AND SPORULATION PROTEIN PAI 2"/>
    <property type="match status" value="1"/>
</dbReference>
<dbReference type="SUPFAM" id="SSF50475">
    <property type="entry name" value="FMN-binding split barrel"/>
    <property type="match status" value="1"/>
</dbReference>
<protein>
    <submittedName>
        <fullName evidence="1">Negative transcriptional regulator, PaiB family</fullName>
    </submittedName>
</protein>
<dbReference type="InterPro" id="IPR007396">
    <property type="entry name" value="TR_PAI2-type"/>
</dbReference>
<dbReference type="Pfam" id="PF04299">
    <property type="entry name" value="FMN_bind_2"/>
    <property type="match status" value="1"/>
</dbReference>
<sequence length="200" mass="21553">MSHPDPRFRMADDDAALALVERVGFAHLFVATADGPMVAHVPLARAGARAFRFHVARANRIHRHLAGARALASVVAADGYVTPSWYADPTDQVPTWNYVAVELEGVLAPLDAAAMLAQMDRLAATHEPLASDRPWTRSKLGADAERRLLRAIEGFELAVDDVRTTEKLSQNKSAVDRAAIREGAIAMNLPALAAAMEVVA</sequence>
<keyword evidence="2" id="KW-1185">Reference proteome</keyword>
<reference evidence="1 2" key="1">
    <citation type="submission" date="2016-10" db="EMBL/GenBank/DDBJ databases">
        <authorList>
            <person name="de Groot N.N."/>
        </authorList>
    </citation>
    <scope>NUCLEOTIDE SEQUENCE [LARGE SCALE GENOMIC DNA]</scope>
    <source>
        <strain evidence="1 2">S5-249</strain>
    </source>
</reference>
<dbReference type="AlphaFoldDB" id="A0A1I6JRC9"/>
<name>A0A1I6JRC9_9SPHN</name>
<organism evidence="1 2">
    <name type="scientific">Sphingomonas jatrophae</name>
    <dbReference type="NCBI Taxonomy" id="1166337"/>
    <lineage>
        <taxon>Bacteria</taxon>
        <taxon>Pseudomonadati</taxon>
        <taxon>Pseudomonadota</taxon>
        <taxon>Alphaproteobacteria</taxon>
        <taxon>Sphingomonadales</taxon>
        <taxon>Sphingomonadaceae</taxon>
        <taxon>Sphingomonas</taxon>
    </lineage>
</organism>
<evidence type="ECO:0000313" key="1">
    <source>
        <dbReference type="EMBL" id="SFR81468.1"/>
    </source>
</evidence>
<dbReference type="EMBL" id="FOZG01000001">
    <property type="protein sequence ID" value="SFR81468.1"/>
    <property type="molecule type" value="Genomic_DNA"/>
</dbReference>
<dbReference type="InterPro" id="IPR012349">
    <property type="entry name" value="Split_barrel_FMN-bd"/>
</dbReference>
<dbReference type="PIRSF" id="PIRSF010372">
    <property type="entry name" value="PaiB"/>
    <property type="match status" value="1"/>
</dbReference>